<dbReference type="NCBIfam" id="TIGR00174">
    <property type="entry name" value="miaA"/>
    <property type="match status" value="1"/>
</dbReference>
<dbReference type="Gene3D" id="1.10.20.140">
    <property type="match status" value="1"/>
</dbReference>
<feature type="binding site" evidence="10">
    <location>
        <begin position="11"/>
        <end position="16"/>
    </location>
    <ligand>
        <name>substrate</name>
    </ligand>
</feature>
<dbReference type="GO" id="GO:0006400">
    <property type="term" value="P:tRNA modification"/>
    <property type="evidence" value="ECO:0007669"/>
    <property type="project" value="TreeGrafter"/>
</dbReference>
<comment type="cofactor">
    <cofactor evidence="1 10">
        <name>Mg(2+)</name>
        <dbReference type="ChEBI" id="CHEBI:18420"/>
    </cofactor>
</comment>
<keyword evidence="6 10" id="KW-0547">Nucleotide-binding</keyword>
<evidence type="ECO:0000256" key="10">
    <source>
        <dbReference type="HAMAP-Rule" id="MF_00185"/>
    </source>
</evidence>
<dbReference type="PANTHER" id="PTHR11088">
    <property type="entry name" value="TRNA DIMETHYLALLYLTRANSFERASE"/>
    <property type="match status" value="1"/>
</dbReference>
<dbReference type="PANTHER" id="PTHR11088:SF60">
    <property type="entry name" value="TRNA DIMETHYLALLYLTRANSFERASE"/>
    <property type="match status" value="1"/>
</dbReference>
<feature type="binding site" evidence="10">
    <location>
        <begin position="9"/>
        <end position="16"/>
    </location>
    <ligand>
        <name>ATP</name>
        <dbReference type="ChEBI" id="CHEBI:30616"/>
    </ligand>
</feature>
<dbReference type="EMBL" id="LCRF01000058">
    <property type="protein sequence ID" value="KKW29968.1"/>
    <property type="molecule type" value="Genomic_DNA"/>
</dbReference>
<keyword evidence="4 10" id="KW-0808">Transferase</keyword>
<dbReference type="Pfam" id="PF01715">
    <property type="entry name" value="IPPT"/>
    <property type="match status" value="1"/>
</dbReference>
<evidence type="ECO:0000256" key="9">
    <source>
        <dbReference type="ARBA" id="ARBA00049563"/>
    </source>
</evidence>
<evidence type="ECO:0000256" key="12">
    <source>
        <dbReference type="RuleBase" id="RU003784"/>
    </source>
</evidence>
<dbReference type="PATRIC" id="fig|1618676.3.peg.948"/>
<evidence type="ECO:0000256" key="4">
    <source>
        <dbReference type="ARBA" id="ARBA00022679"/>
    </source>
</evidence>
<dbReference type="GO" id="GO:0052381">
    <property type="term" value="F:tRNA dimethylallyltransferase activity"/>
    <property type="evidence" value="ECO:0007669"/>
    <property type="project" value="UniProtKB-UniRule"/>
</dbReference>
<dbReference type="InterPro" id="IPR018022">
    <property type="entry name" value="IPT"/>
</dbReference>
<comment type="catalytic activity">
    <reaction evidence="9 10 11">
        <text>adenosine(37) in tRNA + dimethylallyl diphosphate = N(6)-dimethylallyladenosine(37) in tRNA + diphosphate</text>
        <dbReference type="Rhea" id="RHEA:26482"/>
        <dbReference type="Rhea" id="RHEA-COMP:10162"/>
        <dbReference type="Rhea" id="RHEA-COMP:10375"/>
        <dbReference type="ChEBI" id="CHEBI:33019"/>
        <dbReference type="ChEBI" id="CHEBI:57623"/>
        <dbReference type="ChEBI" id="CHEBI:74411"/>
        <dbReference type="ChEBI" id="CHEBI:74415"/>
        <dbReference type="EC" id="2.5.1.75"/>
    </reaction>
</comment>
<keyword evidence="7 10" id="KW-0067">ATP-binding</keyword>
<evidence type="ECO:0000256" key="11">
    <source>
        <dbReference type="RuleBase" id="RU003783"/>
    </source>
</evidence>
<protein>
    <recommendedName>
        <fullName evidence="10">tRNA dimethylallyltransferase</fullName>
        <ecNumber evidence="10">2.5.1.75</ecNumber>
    </recommendedName>
    <alternativeName>
        <fullName evidence="10">Dimethylallyl diphosphate:tRNA dimethylallyltransferase</fullName>
        <shortName evidence="10">DMAPP:tRNA dimethylallyltransferase</shortName>
        <shortName evidence="10">DMATase</shortName>
    </alternativeName>
    <alternativeName>
        <fullName evidence="10">Isopentenyl-diphosphate:tRNA isopentenyltransferase</fullName>
        <shortName evidence="10">IPP transferase</shortName>
        <shortName evidence="10">IPPT</shortName>
        <shortName evidence="10">IPTase</shortName>
    </alternativeName>
</protein>
<evidence type="ECO:0000313" key="15">
    <source>
        <dbReference type="Proteomes" id="UP000034445"/>
    </source>
</evidence>
<comment type="subunit">
    <text evidence="10">Monomer.</text>
</comment>
<comment type="function">
    <text evidence="2 10 12">Catalyzes the transfer of a dimethylallyl group onto the adenine at position 37 in tRNAs that read codons beginning with uridine, leading to the formation of N6-(dimethylallyl)adenosine (i(6)A).</text>
</comment>
<dbReference type="EC" id="2.5.1.75" evidence="10"/>
<comment type="similarity">
    <text evidence="3 10 13">Belongs to the IPP transferase family.</text>
</comment>
<reference evidence="14 15" key="1">
    <citation type="journal article" date="2015" name="Nature">
        <title>rRNA introns, odd ribosomes, and small enigmatic genomes across a large radiation of phyla.</title>
        <authorList>
            <person name="Brown C.T."/>
            <person name="Hug L.A."/>
            <person name="Thomas B.C."/>
            <person name="Sharon I."/>
            <person name="Castelle C.J."/>
            <person name="Singh A."/>
            <person name="Wilkins M.J."/>
            <person name="Williams K.H."/>
            <person name="Banfield J.F."/>
        </authorList>
    </citation>
    <scope>NUCLEOTIDE SEQUENCE [LARGE SCALE GENOMIC DNA]</scope>
</reference>
<dbReference type="InterPro" id="IPR039657">
    <property type="entry name" value="Dimethylallyltransferase"/>
</dbReference>
<keyword evidence="8 10" id="KW-0460">Magnesium</keyword>
<sequence>MEKVLIIVGPTASGKSALGVEIARRFNGEVISADSRQVYRRLNIGTGKITKREMRGVPHHLLNVASPKRKFSASDFVRHASKAYSSVLQNTRIAILVGGTGYYIDAFAGRITLPEVPPNLQLRKKLDRKTAAHLYSLLKQRDPRRAKQMTTPSERNNKRRLIRALEIVESFGYVPMFDLRGRTFDALWIGINPGLKQLEQKIQKRLLARIKIGMVAEAKKLHTQGLSYRRMEELGLEYRSLARFLQGKISKQEMIDELHRDIRRYAKKQLAYWKRNKEIQWFKPSEKQKIKKVVQMWLKK</sequence>
<dbReference type="Proteomes" id="UP000034445">
    <property type="component" value="Unassembled WGS sequence"/>
</dbReference>
<dbReference type="SUPFAM" id="SSF52540">
    <property type="entry name" value="P-loop containing nucleoside triphosphate hydrolases"/>
    <property type="match status" value="1"/>
</dbReference>
<evidence type="ECO:0000313" key="14">
    <source>
        <dbReference type="EMBL" id="KKW29968.1"/>
    </source>
</evidence>
<evidence type="ECO:0000256" key="5">
    <source>
        <dbReference type="ARBA" id="ARBA00022694"/>
    </source>
</evidence>
<evidence type="ECO:0000256" key="3">
    <source>
        <dbReference type="ARBA" id="ARBA00005842"/>
    </source>
</evidence>
<feature type="region of interest" description="Interaction with substrate tRNA" evidence="10">
    <location>
        <begin position="34"/>
        <end position="37"/>
    </location>
</feature>
<dbReference type="Gene3D" id="3.40.50.300">
    <property type="entry name" value="P-loop containing nucleotide triphosphate hydrolases"/>
    <property type="match status" value="1"/>
</dbReference>
<evidence type="ECO:0000256" key="2">
    <source>
        <dbReference type="ARBA" id="ARBA00003213"/>
    </source>
</evidence>
<keyword evidence="5 10" id="KW-0819">tRNA processing</keyword>
<gene>
    <name evidence="10" type="primary">miaA</name>
    <name evidence="14" type="ORF">UY74_C0058G0003</name>
</gene>
<feature type="site" description="Interaction with substrate tRNA" evidence="10">
    <location>
        <position position="123"/>
    </location>
</feature>
<comment type="caution">
    <text evidence="10">Lacks conserved residue(s) required for the propagation of feature annotation.</text>
</comment>
<comment type="caution">
    <text evidence="14">The sequence shown here is derived from an EMBL/GenBank/DDBJ whole genome shotgun (WGS) entry which is preliminary data.</text>
</comment>
<evidence type="ECO:0000256" key="8">
    <source>
        <dbReference type="ARBA" id="ARBA00022842"/>
    </source>
</evidence>
<proteinExistence type="inferred from homology"/>
<dbReference type="HAMAP" id="MF_00185">
    <property type="entry name" value="IPP_trans"/>
    <property type="match status" value="1"/>
</dbReference>
<accession>A0A0G1XFA9</accession>
<dbReference type="GO" id="GO:0005524">
    <property type="term" value="F:ATP binding"/>
    <property type="evidence" value="ECO:0007669"/>
    <property type="project" value="UniProtKB-UniRule"/>
</dbReference>
<evidence type="ECO:0000256" key="7">
    <source>
        <dbReference type="ARBA" id="ARBA00022840"/>
    </source>
</evidence>
<dbReference type="InterPro" id="IPR027417">
    <property type="entry name" value="P-loop_NTPase"/>
</dbReference>
<dbReference type="AlphaFoldDB" id="A0A0G1XFA9"/>
<organism evidence="14 15">
    <name type="scientific">Candidatus Kaiserbacteria bacterium GW2011_GWC2_52_8b</name>
    <dbReference type="NCBI Taxonomy" id="1618676"/>
    <lineage>
        <taxon>Bacteria</taxon>
        <taxon>Candidatus Kaiseribacteriota</taxon>
    </lineage>
</organism>
<name>A0A0G1XFA9_9BACT</name>
<evidence type="ECO:0000256" key="6">
    <source>
        <dbReference type="ARBA" id="ARBA00022741"/>
    </source>
</evidence>
<evidence type="ECO:0000256" key="13">
    <source>
        <dbReference type="RuleBase" id="RU003785"/>
    </source>
</evidence>
<evidence type="ECO:0000256" key="1">
    <source>
        <dbReference type="ARBA" id="ARBA00001946"/>
    </source>
</evidence>
<feature type="site" description="Interaction with substrate tRNA" evidence="10">
    <location>
        <position position="100"/>
    </location>
</feature>